<reference evidence="1" key="1">
    <citation type="submission" date="2015-07" db="EMBL/GenBank/DDBJ databases">
        <title>MeaNS - Measles Nucleotide Surveillance Program.</title>
        <authorList>
            <person name="Tran T."/>
            <person name="Druce J."/>
        </authorList>
    </citation>
    <scope>NUCLEOTIDE SEQUENCE</scope>
    <source>
        <strain evidence="1">UCB-OBI-ISO-001</strain>
        <tissue evidence="1">Gonad</tissue>
    </source>
</reference>
<organism evidence="1">
    <name type="scientific">Octopus bimaculoides</name>
    <name type="common">California two-spotted octopus</name>
    <dbReference type="NCBI Taxonomy" id="37653"/>
    <lineage>
        <taxon>Eukaryota</taxon>
        <taxon>Metazoa</taxon>
        <taxon>Spiralia</taxon>
        <taxon>Lophotrochozoa</taxon>
        <taxon>Mollusca</taxon>
        <taxon>Cephalopoda</taxon>
        <taxon>Coleoidea</taxon>
        <taxon>Octopodiformes</taxon>
        <taxon>Octopoda</taxon>
        <taxon>Incirrata</taxon>
        <taxon>Octopodidae</taxon>
        <taxon>Octopus</taxon>
    </lineage>
</organism>
<name>A0A0L8H861_OCTBM</name>
<proteinExistence type="predicted"/>
<dbReference type="AlphaFoldDB" id="A0A0L8H861"/>
<gene>
    <name evidence="1" type="ORF">OCBIM_22020284mg</name>
</gene>
<accession>A0A0L8H861</accession>
<sequence>MMVGKKHSAAGFHQLLQKVTTASSLPNKFIRFNGVVGSISSITKHFNTQRRVK</sequence>
<dbReference type="EMBL" id="KQ418883">
    <property type="protein sequence ID" value="KOF85471.1"/>
    <property type="molecule type" value="Genomic_DNA"/>
</dbReference>
<evidence type="ECO:0000313" key="1">
    <source>
        <dbReference type="EMBL" id="KOF85471.1"/>
    </source>
</evidence>
<protein>
    <submittedName>
        <fullName evidence="1">Uncharacterized protein</fullName>
    </submittedName>
</protein>